<accession>A0A502GM51</accession>
<keyword evidence="3" id="KW-1185">Reference proteome</keyword>
<name>A0A502GM51_9GAMM</name>
<feature type="compositionally biased region" description="Basic residues" evidence="1">
    <location>
        <begin position="140"/>
        <end position="153"/>
    </location>
</feature>
<feature type="region of interest" description="Disordered" evidence="1">
    <location>
        <begin position="140"/>
        <end position="162"/>
    </location>
</feature>
<dbReference type="AlphaFoldDB" id="A0A502GM51"/>
<evidence type="ECO:0000313" key="3">
    <source>
        <dbReference type="Proteomes" id="UP000317663"/>
    </source>
</evidence>
<dbReference type="Proteomes" id="UP000317663">
    <property type="component" value="Unassembled WGS sequence"/>
</dbReference>
<evidence type="ECO:0000256" key="1">
    <source>
        <dbReference type="SAM" id="MobiDB-lite"/>
    </source>
</evidence>
<reference evidence="2 3" key="1">
    <citation type="journal article" date="2019" name="Environ. Microbiol.">
        <title>Species interactions and distinct microbial communities in high Arctic permafrost affected cryosols are associated with the CH4 and CO2 gas fluxes.</title>
        <authorList>
            <person name="Altshuler I."/>
            <person name="Hamel J."/>
            <person name="Turney S."/>
            <person name="Magnuson E."/>
            <person name="Levesque R."/>
            <person name="Greer C."/>
            <person name="Whyte L.G."/>
        </authorList>
    </citation>
    <scope>NUCLEOTIDE SEQUENCE [LARGE SCALE GENOMIC DNA]</scope>
    <source>
        <strain evidence="2 3">E4</strain>
    </source>
</reference>
<organism evidence="2 3">
    <name type="scientific">Ewingella americana</name>
    <dbReference type="NCBI Taxonomy" id="41202"/>
    <lineage>
        <taxon>Bacteria</taxon>
        <taxon>Pseudomonadati</taxon>
        <taxon>Pseudomonadota</taxon>
        <taxon>Gammaproteobacteria</taxon>
        <taxon>Enterobacterales</taxon>
        <taxon>Yersiniaceae</taxon>
        <taxon>Ewingella</taxon>
    </lineage>
</organism>
<dbReference type="OrthoDB" id="6871774at2"/>
<sequence>MADIKALSAELQSLKKQIPFATAQALTSVARQIAAAEKTAFQRKLENPTPFTVNSVGFVGSRRDNLTAKVYVRDIAAGYLEPFEFGGVHKLNGQALLNPKDIKLNKYGNLTRNKLSQLKAKPDVFIGDIDGINGVWQRVKKKKGKKGKKRQKRSANGTHRVREKAPMPKLLIRFGDALPVKPTLGYMDRAEKMAAALMPGALSKAINEALKTAK</sequence>
<evidence type="ECO:0008006" key="4">
    <source>
        <dbReference type="Google" id="ProtNLM"/>
    </source>
</evidence>
<evidence type="ECO:0000313" key="2">
    <source>
        <dbReference type="EMBL" id="TPG62568.1"/>
    </source>
</evidence>
<dbReference type="EMBL" id="RCZD01000004">
    <property type="protein sequence ID" value="TPG62568.1"/>
    <property type="molecule type" value="Genomic_DNA"/>
</dbReference>
<comment type="caution">
    <text evidence="2">The sequence shown here is derived from an EMBL/GenBank/DDBJ whole genome shotgun (WGS) entry which is preliminary data.</text>
</comment>
<dbReference type="RefSeq" id="WP_140471742.1">
    <property type="nucleotide sequence ID" value="NZ_RCZD01000004.1"/>
</dbReference>
<protein>
    <recommendedName>
        <fullName evidence="4">HK97 gp10 family phage protein</fullName>
    </recommendedName>
</protein>
<proteinExistence type="predicted"/>
<gene>
    <name evidence="2" type="ORF">EAH77_08745</name>
</gene>